<feature type="signal peptide" evidence="1">
    <location>
        <begin position="1"/>
        <end position="15"/>
    </location>
</feature>
<dbReference type="EMBL" id="JACXVP010000012">
    <property type="protein sequence ID" value="KAG5572297.1"/>
    <property type="molecule type" value="Genomic_DNA"/>
</dbReference>
<dbReference type="OrthoDB" id="902328at2759"/>
<reference evidence="2 3" key="1">
    <citation type="submission" date="2020-09" db="EMBL/GenBank/DDBJ databases">
        <title>De no assembly of potato wild relative species, Solanum commersonii.</title>
        <authorList>
            <person name="Cho K."/>
        </authorList>
    </citation>
    <scope>NUCLEOTIDE SEQUENCE [LARGE SCALE GENOMIC DNA]</scope>
    <source>
        <strain evidence="2">LZ3.2</strain>
        <tissue evidence="2">Leaf</tissue>
    </source>
</reference>
<dbReference type="AlphaFoldDB" id="A0A9J5W9P2"/>
<evidence type="ECO:0000313" key="2">
    <source>
        <dbReference type="EMBL" id="KAG5572297.1"/>
    </source>
</evidence>
<dbReference type="PANTHER" id="PTHR33384">
    <property type="entry name" value="EXPRESSED PROTEIN"/>
    <property type="match status" value="1"/>
</dbReference>
<evidence type="ECO:0000313" key="3">
    <source>
        <dbReference type="Proteomes" id="UP000824120"/>
    </source>
</evidence>
<dbReference type="PANTHER" id="PTHR33384:SF51">
    <property type="match status" value="1"/>
</dbReference>
<organism evidence="2 3">
    <name type="scientific">Solanum commersonii</name>
    <name type="common">Commerson's wild potato</name>
    <name type="synonym">Commerson's nightshade</name>
    <dbReference type="NCBI Taxonomy" id="4109"/>
    <lineage>
        <taxon>Eukaryota</taxon>
        <taxon>Viridiplantae</taxon>
        <taxon>Streptophyta</taxon>
        <taxon>Embryophyta</taxon>
        <taxon>Tracheophyta</taxon>
        <taxon>Spermatophyta</taxon>
        <taxon>Magnoliopsida</taxon>
        <taxon>eudicotyledons</taxon>
        <taxon>Gunneridae</taxon>
        <taxon>Pentapetalae</taxon>
        <taxon>asterids</taxon>
        <taxon>lamiids</taxon>
        <taxon>Solanales</taxon>
        <taxon>Solanaceae</taxon>
        <taxon>Solanoideae</taxon>
        <taxon>Solaneae</taxon>
        <taxon>Solanum</taxon>
    </lineage>
</organism>
<gene>
    <name evidence="2" type="ORF">H5410_062063</name>
</gene>
<keyword evidence="1" id="KW-0732">Signal</keyword>
<sequence>MFIIIVFLVFQALNSKTKMNKFAYRQNGFVSFREIDVSKGVVCPKPWRSGANERFNTNATLLQINQEVEVCDLKAGTELLDLILTKGRYDVEYSNSNPFFCGSPPSRASNPLIQDVNFGNDNFIPIQQFPESALPFSSSSRVTGGGCVPMKFGNNSAPVRIEGFNCRGSCSVPAVA</sequence>
<evidence type="ECO:0000256" key="1">
    <source>
        <dbReference type="SAM" id="SignalP"/>
    </source>
</evidence>
<accession>A0A9J5W9P2</accession>
<keyword evidence="3" id="KW-1185">Reference proteome</keyword>
<comment type="caution">
    <text evidence="2">The sequence shown here is derived from an EMBL/GenBank/DDBJ whole genome shotgun (WGS) entry which is preliminary data.</text>
</comment>
<protein>
    <submittedName>
        <fullName evidence="2">Uncharacterized protein</fullName>
    </submittedName>
</protein>
<dbReference type="Proteomes" id="UP000824120">
    <property type="component" value="Chromosome 12"/>
</dbReference>
<name>A0A9J5W9P2_SOLCO</name>
<proteinExistence type="predicted"/>
<feature type="chain" id="PRO_5039935698" evidence="1">
    <location>
        <begin position="16"/>
        <end position="176"/>
    </location>
</feature>